<organism evidence="3 4">
    <name type="scientific">Hericium alpestre</name>
    <dbReference type="NCBI Taxonomy" id="135208"/>
    <lineage>
        <taxon>Eukaryota</taxon>
        <taxon>Fungi</taxon>
        <taxon>Dikarya</taxon>
        <taxon>Basidiomycota</taxon>
        <taxon>Agaricomycotina</taxon>
        <taxon>Agaricomycetes</taxon>
        <taxon>Russulales</taxon>
        <taxon>Hericiaceae</taxon>
        <taxon>Hericium</taxon>
    </lineage>
</organism>
<proteinExistence type="predicted"/>
<name>A0A4Y9ZMZ8_9AGAM</name>
<feature type="transmembrane region" description="Helical" evidence="2">
    <location>
        <begin position="146"/>
        <end position="171"/>
    </location>
</feature>
<feature type="transmembrane region" description="Helical" evidence="2">
    <location>
        <begin position="66"/>
        <end position="88"/>
    </location>
</feature>
<feature type="transmembrane region" description="Helical" evidence="2">
    <location>
        <begin position="20"/>
        <end position="46"/>
    </location>
</feature>
<dbReference type="Proteomes" id="UP000298061">
    <property type="component" value="Unassembled WGS sequence"/>
</dbReference>
<dbReference type="InterPro" id="IPR013920">
    <property type="entry name" value="DUF1774_fun"/>
</dbReference>
<keyword evidence="2" id="KW-1133">Transmembrane helix</keyword>
<feature type="compositionally biased region" description="Basic and acidic residues" evidence="1">
    <location>
        <begin position="185"/>
        <end position="204"/>
    </location>
</feature>
<gene>
    <name evidence="3" type="ORF">EWM64_g7773</name>
</gene>
<evidence type="ECO:0000313" key="4">
    <source>
        <dbReference type="Proteomes" id="UP000298061"/>
    </source>
</evidence>
<dbReference type="AlphaFoldDB" id="A0A4Y9ZMZ8"/>
<keyword evidence="2" id="KW-0472">Membrane</keyword>
<feature type="transmembrane region" description="Helical" evidence="2">
    <location>
        <begin position="100"/>
        <end position="119"/>
    </location>
</feature>
<sequence>MSIVISNFLMAAWAVTWIFRMWLASTILLGLLSLVLLYCNVVLFVYHPPTSKRPLDHLLIHVPVRLFLILPLTLLFPYSLFVTLGLAWDPAHEDHYAEHQWAGFGVVLGVNILGLLVVILRRDITWCVGATWICVSQWALRPKPAPVYITTIMFTVLHPLALVASALWVYFVSTKEGRIALPPDEEQHGREGEREPEEVRPDWS</sequence>
<accession>A0A4Y9ZMZ8</accession>
<feature type="region of interest" description="Disordered" evidence="1">
    <location>
        <begin position="182"/>
        <end position="204"/>
    </location>
</feature>
<protein>
    <submittedName>
        <fullName evidence="3">Uncharacterized protein</fullName>
    </submittedName>
</protein>
<evidence type="ECO:0000256" key="2">
    <source>
        <dbReference type="SAM" id="Phobius"/>
    </source>
</evidence>
<dbReference type="STRING" id="135208.A0A4Y9ZMZ8"/>
<dbReference type="EMBL" id="SFCI01001270">
    <property type="protein sequence ID" value="TFY76236.1"/>
    <property type="molecule type" value="Genomic_DNA"/>
</dbReference>
<keyword evidence="4" id="KW-1185">Reference proteome</keyword>
<keyword evidence="2" id="KW-0812">Transmembrane</keyword>
<evidence type="ECO:0000256" key="1">
    <source>
        <dbReference type="SAM" id="MobiDB-lite"/>
    </source>
</evidence>
<reference evidence="3 4" key="1">
    <citation type="submission" date="2019-02" db="EMBL/GenBank/DDBJ databases">
        <title>Genome sequencing of the rare red list fungi Hericium alpestre (H. flagellum).</title>
        <authorList>
            <person name="Buettner E."/>
            <person name="Kellner H."/>
        </authorList>
    </citation>
    <scope>NUCLEOTIDE SEQUENCE [LARGE SCALE GENOMIC DNA]</scope>
    <source>
        <strain evidence="3 4">DSM 108284</strain>
    </source>
</reference>
<dbReference type="OrthoDB" id="3342455at2759"/>
<dbReference type="PANTHER" id="PTHR37992">
    <property type="entry name" value="EXPRESSED PROTEIN"/>
    <property type="match status" value="1"/>
</dbReference>
<dbReference type="PANTHER" id="PTHR37992:SF1">
    <property type="entry name" value="DUF1774-DOMAIN-CONTAINING PROTEIN"/>
    <property type="match status" value="1"/>
</dbReference>
<evidence type="ECO:0000313" key="3">
    <source>
        <dbReference type="EMBL" id="TFY76236.1"/>
    </source>
</evidence>
<comment type="caution">
    <text evidence="3">The sequence shown here is derived from an EMBL/GenBank/DDBJ whole genome shotgun (WGS) entry which is preliminary data.</text>
</comment>